<evidence type="ECO:0000313" key="2">
    <source>
        <dbReference type="Proteomes" id="UP000499080"/>
    </source>
</evidence>
<sequence length="92" mass="10564">MFKTVADPADCEVRSVIRFLNANNVKPAEIHRLLFGFWSDMTNPSFITGHNFVRNSLPSSLYRVRNVKALPSPFVLWTSVSIFGTQREHNLR</sequence>
<organism evidence="1 2">
    <name type="scientific">Araneus ventricosus</name>
    <name type="common">Orbweaver spider</name>
    <name type="synonym">Epeira ventricosa</name>
    <dbReference type="NCBI Taxonomy" id="182803"/>
    <lineage>
        <taxon>Eukaryota</taxon>
        <taxon>Metazoa</taxon>
        <taxon>Ecdysozoa</taxon>
        <taxon>Arthropoda</taxon>
        <taxon>Chelicerata</taxon>
        <taxon>Arachnida</taxon>
        <taxon>Araneae</taxon>
        <taxon>Araneomorphae</taxon>
        <taxon>Entelegynae</taxon>
        <taxon>Araneoidea</taxon>
        <taxon>Araneidae</taxon>
        <taxon>Araneus</taxon>
    </lineage>
</organism>
<keyword evidence="2" id="KW-1185">Reference proteome</keyword>
<dbReference type="OrthoDB" id="8191996at2759"/>
<dbReference type="EMBL" id="BGPR01074232">
    <property type="protein sequence ID" value="GBO46500.1"/>
    <property type="molecule type" value="Genomic_DNA"/>
</dbReference>
<reference evidence="1 2" key="1">
    <citation type="journal article" date="2019" name="Sci. Rep.">
        <title>Orb-weaving spider Araneus ventricosus genome elucidates the spidroin gene catalogue.</title>
        <authorList>
            <person name="Kono N."/>
            <person name="Nakamura H."/>
            <person name="Ohtoshi R."/>
            <person name="Moran D.A.P."/>
            <person name="Shinohara A."/>
            <person name="Yoshida Y."/>
            <person name="Fujiwara M."/>
            <person name="Mori M."/>
            <person name="Tomita M."/>
            <person name="Arakawa K."/>
        </authorList>
    </citation>
    <scope>NUCLEOTIDE SEQUENCE [LARGE SCALE GENOMIC DNA]</scope>
</reference>
<name>A0A4Y2XC26_ARAVE</name>
<dbReference type="AlphaFoldDB" id="A0A4Y2XC26"/>
<proteinExistence type="predicted"/>
<gene>
    <name evidence="1" type="ORF">AVEN_256982_1</name>
</gene>
<dbReference type="Proteomes" id="UP000499080">
    <property type="component" value="Unassembled WGS sequence"/>
</dbReference>
<accession>A0A4Y2XC26</accession>
<comment type="caution">
    <text evidence="1">The sequence shown here is derived from an EMBL/GenBank/DDBJ whole genome shotgun (WGS) entry which is preliminary data.</text>
</comment>
<protein>
    <recommendedName>
        <fullName evidence="3">Mos1 transposase HTH domain-containing protein</fullName>
    </recommendedName>
</protein>
<evidence type="ECO:0008006" key="3">
    <source>
        <dbReference type="Google" id="ProtNLM"/>
    </source>
</evidence>
<evidence type="ECO:0000313" key="1">
    <source>
        <dbReference type="EMBL" id="GBO46500.1"/>
    </source>
</evidence>